<sequence length="413" mass="46630">MRRQTLWIALLAATATLGTTASYADFIDDSQVQLKLRNFYLDRQYDDLPQNNWGSWSQGITLDAKSGYYDLGGVQIGADLLAQYAFKLKQLHDNPDWVLPYKDGKLKDQFGKVGATLKAKVSQTELKVGELLPVSPVLVFDPSRQLLTTYSGAWLESKDVKNTKLTLAYVNRINNRYDDSFEKLTKFNPPREYDNGPAADGMWIAGIDYQFTKELGASYWFANVEDIYKQNYVGVNYNTNLAENTKLMSYARYFDNSASANDLYGRIDNQAVSLSAKVVHGAHTVALGYQQMMGDSAFPTLGGWVPQPYLVNWGVATFTNAKEKSWGFTYGYDFSELGAKGLNSTVTYFTGYDAEVANLKDQKSDEWNVVINYTIPEGQLKGLGIQGMYIDANYDWKTDLKEYRIATTYTYKF</sequence>
<evidence type="ECO:0000256" key="3">
    <source>
        <dbReference type="ARBA" id="ARBA00022729"/>
    </source>
</evidence>
<name>A0A0N9VWH0_9GAMM</name>
<accession>A0A0N9VWH0</accession>
<dbReference type="RefSeq" id="WP_054580321.1">
    <property type="nucleotide sequence ID" value="NZ_CP012808.1"/>
</dbReference>
<comment type="similarity">
    <text evidence="1">Belongs to the outer membrane porin (Opr) (TC 1.B.25) family.</text>
</comment>
<evidence type="ECO:0000256" key="4">
    <source>
        <dbReference type="SAM" id="SignalP"/>
    </source>
</evidence>
<evidence type="ECO:0000313" key="6">
    <source>
        <dbReference type="Proteomes" id="UP000064939"/>
    </source>
</evidence>
<dbReference type="InterPro" id="IPR005318">
    <property type="entry name" value="OM_porin_bac"/>
</dbReference>
<reference evidence="5 6" key="1">
    <citation type="journal article" date="2015" name="Int. J. Syst. Evol. Microbiol.">
        <title>Acinetobacter equi sp. nov. isolated from horse faeces.</title>
        <authorList>
            <person name="Poppel M.T."/>
            <person name="Skiebe E."/>
            <person name="Laue M."/>
            <person name="Bergmann H."/>
            <person name="Ebersberger I."/>
            <person name="Garn T."/>
            <person name="Fruth A."/>
            <person name="Baumgardt S."/>
            <person name="Busse H.J."/>
            <person name="Wilharm G."/>
        </authorList>
    </citation>
    <scope>NUCLEOTIDE SEQUENCE [LARGE SCALE GENOMIC DNA]</scope>
    <source>
        <strain evidence="5 6">114</strain>
    </source>
</reference>
<dbReference type="InterPro" id="IPR023614">
    <property type="entry name" value="Porin_dom_sf"/>
</dbReference>
<evidence type="ECO:0000313" key="5">
    <source>
        <dbReference type="EMBL" id="ALH94408.1"/>
    </source>
</evidence>
<evidence type="ECO:0000256" key="1">
    <source>
        <dbReference type="ARBA" id="ARBA00009075"/>
    </source>
</evidence>
<dbReference type="Pfam" id="PF03573">
    <property type="entry name" value="OprD"/>
    <property type="match status" value="1"/>
</dbReference>
<dbReference type="KEGG" id="aei:AOY20_01965"/>
<evidence type="ECO:0000256" key="2">
    <source>
        <dbReference type="ARBA" id="ARBA00022448"/>
    </source>
</evidence>
<dbReference type="Gene3D" id="2.40.160.10">
    <property type="entry name" value="Porin"/>
    <property type="match status" value="1"/>
</dbReference>
<dbReference type="PANTHER" id="PTHR34596:SF2">
    <property type="entry name" value="CHITOPORIN"/>
    <property type="match status" value="1"/>
</dbReference>
<dbReference type="PANTHER" id="PTHR34596">
    <property type="entry name" value="CHITOPORIN"/>
    <property type="match status" value="1"/>
</dbReference>
<feature type="signal peptide" evidence="4">
    <location>
        <begin position="1"/>
        <end position="24"/>
    </location>
</feature>
<keyword evidence="3 4" id="KW-0732">Signal</keyword>
<organism evidence="5 6">
    <name type="scientific">Acinetobacter equi</name>
    <dbReference type="NCBI Taxonomy" id="1324350"/>
    <lineage>
        <taxon>Bacteria</taxon>
        <taxon>Pseudomonadati</taxon>
        <taxon>Pseudomonadota</taxon>
        <taxon>Gammaproteobacteria</taxon>
        <taxon>Moraxellales</taxon>
        <taxon>Moraxellaceae</taxon>
        <taxon>Acinetobacter</taxon>
    </lineage>
</organism>
<feature type="chain" id="PRO_5006039629" evidence="4">
    <location>
        <begin position="25"/>
        <end position="413"/>
    </location>
</feature>
<keyword evidence="6" id="KW-1185">Reference proteome</keyword>
<dbReference type="OrthoDB" id="6759120at2"/>
<dbReference type="STRING" id="1324350.AOY20_01965"/>
<dbReference type="GO" id="GO:0015288">
    <property type="term" value="F:porin activity"/>
    <property type="evidence" value="ECO:0007669"/>
    <property type="project" value="TreeGrafter"/>
</dbReference>
<dbReference type="Proteomes" id="UP000064939">
    <property type="component" value="Chromosome"/>
</dbReference>
<dbReference type="GO" id="GO:0016020">
    <property type="term" value="C:membrane"/>
    <property type="evidence" value="ECO:0007669"/>
    <property type="project" value="InterPro"/>
</dbReference>
<dbReference type="AlphaFoldDB" id="A0A0N9VWH0"/>
<protein>
    <submittedName>
        <fullName evidence="5">Porin</fullName>
    </submittedName>
</protein>
<keyword evidence="2" id="KW-0813">Transport</keyword>
<gene>
    <name evidence="5" type="ORF">AOY20_01965</name>
</gene>
<dbReference type="EMBL" id="CP012808">
    <property type="protein sequence ID" value="ALH94408.1"/>
    <property type="molecule type" value="Genomic_DNA"/>
</dbReference>
<proteinExistence type="inferred from homology"/>